<feature type="domain" description="DNA endonuclease activator Ctp1 C-terminal" evidence="6">
    <location>
        <begin position="565"/>
        <end position="598"/>
    </location>
</feature>
<feature type="region of interest" description="Disordered" evidence="5">
    <location>
        <begin position="447"/>
        <end position="491"/>
    </location>
</feature>
<dbReference type="InterPro" id="IPR013882">
    <property type="entry name" value="Ctp1_C"/>
</dbReference>
<dbReference type="GO" id="GO:0010792">
    <property type="term" value="P:DNA double-strand break processing involved in repair via single-strand annealing"/>
    <property type="evidence" value="ECO:0007669"/>
    <property type="project" value="TreeGrafter"/>
</dbReference>
<comment type="subcellular location">
    <subcellularLocation>
        <location evidence="1">Nucleus</location>
    </subcellularLocation>
</comment>
<feature type="domain" description="DNA endonuclease activator Ctp1 C-terminal" evidence="6">
    <location>
        <begin position="608"/>
        <end position="634"/>
    </location>
</feature>
<evidence type="ECO:0000256" key="3">
    <source>
        <dbReference type="ARBA" id="ARBA00023242"/>
    </source>
</evidence>
<dbReference type="EMBL" id="CAMGYJ010000010">
    <property type="protein sequence ID" value="CAI0555400.1"/>
    <property type="molecule type" value="Genomic_DNA"/>
</dbReference>
<dbReference type="PANTHER" id="PTHR15107">
    <property type="entry name" value="RETINOBLASTOMA BINDING PROTEIN 8"/>
    <property type="match status" value="1"/>
</dbReference>
<dbReference type="GO" id="GO:0005634">
    <property type="term" value="C:nucleus"/>
    <property type="evidence" value="ECO:0007669"/>
    <property type="project" value="UniProtKB-SubCell"/>
</dbReference>
<sequence>MDQVPPKNGSLVDLDDVKYVSRLSTILVATIEEAKDRISQIEYIFCSQLYPNVQSKYKNSQECYLEAKRQADDRWKEKEKELMLRIKELELGKQEAVAENQSLNLEKEVWLEAKKREMMSGVETGKDQERIGLLEQQLAKKSAEVEEGMELSNRLIQMIRSKGTKIHEQSMQLKVQEEKANVLADKVDGLERKVEDLMKEIVEKNEEIVGQKDELKGMGELNEYFGSKIFSERKETEEERVKLKEKIDELERNLKDKSREVEEGRALQEELQEQASKLSVKMRDKVLNEDSIWKEHVKVREELEGKIRDLEENVIELQKTDSNRDDDKKELLKQIQAKNAELVGEKGKNKDLVDAYKRLKHQYTYLCEKCGLRSGKMLPQPKLKGVGDGFKHPKSPTLSPELKTKDLNTNTYPHQPKKVKIEDGIDDGVETDMPWTMTVSNPSFHLPPPRPAAQKLPPTAKSPSISRVKRPASGWVETRSCAQGKNGPDPHDDFLSTPLENLRANRNKAVITEAEANVADVVPAMVDAIPRVDNDSDDETQNMNVDPGPAKRDHQTLTGGKNGFKYVETVRKKAEREKLQGVECKQCKKFYDAVLENGGGGNENLRCEHHDGVSRHRYRYAPPMTPEGFWNIGFESEM</sequence>
<keyword evidence="8" id="KW-1185">Reference proteome</keyword>
<reference evidence="7" key="1">
    <citation type="submission" date="2022-08" db="EMBL/GenBank/DDBJ databases">
        <authorList>
            <person name="Gutierrez-Valencia J."/>
        </authorList>
    </citation>
    <scope>NUCLEOTIDE SEQUENCE</scope>
</reference>
<feature type="region of interest" description="Disordered" evidence="5">
    <location>
        <begin position="531"/>
        <end position="561"/>
    </location>
</feature>
<proteinExistence type="predicted"/>
<keyword evidence="2" id="KW-0227">DNA damage</keyword>
<dbReference type="AlphaFoldDB" id="A0AAV0RCK1"/>
<dbReference type="GO" id="GO:0003684">
    <property type="term" value="F:damaged DNA binding"/>
    <property type="evidence" value="ECO:0007669"/>
    <property type="project" value="TreeGrafter"/>
</dbReference>
<evidence type="ECO:0000256" key="4">
    <source>
        <dbReference type="SAM" id="Coils"/>
    </source>
</evidence>
<protein>
    <recommendedName>
        <fullName evidence="6">DNA endonuclease activator Ctp1 C-terminal domain-containing protein</fullName>
    </recommendedName>
</protein>
<evidence type="ECO:0000313" key="8">
    <source>
        <dbReference type="Proteomes" id="UP001154282"/>
    </source>
</evidence>
<accession>A0AAV0RCK1</accession>
<gene>
    <name evidence="7" type="ORF">LITE_LOCUS47588</name>
</gene>
<keyword evidence="4" id="KW-0175">Coiled coil</keyword>
<evidence type="ECO:0000256" key="5">
    <source>
        <dbReference type="SAM" id="MobiDB-lite"/>
    </source>
</evidence>
<feature type="coiled-coil region" evidence="4">
    <location>
        <begin position="173"/>
        <end position="320"/>
    </location>
</feature>
<keyword evidence="3" id="KW-0539">Nucleus</keyword>
<evidence type="ECO:0000256" key="2">
    <source>
        <dbReference type="ARBA" id="ARBA00022763"/>
    </source>
</evidence>
<evidence type="ECO:0000259" key="6">
    <source>
        <dbReference type="Pfam" id="PF08573"/>
    </source>
</evidence>
<dbReference type="Pfam" id="PF08573">
    <property type="entry name" value="SAE2"/>
    <property type="match status" value="2"/>
</dbReference>
<organism evidence="7 8">
    <name type="scientific">Linum tenue</name>
    <dbReference type="NCBI Taxonomy" id="586396"/>
    <lineage>
        <taxon>Eukaryota</taxon>
        <taxon>Viridiplantae</taxon>
        <taxon>Streptophyta</taxon>
        <taxon>Embryophyta</taxon>
        <taxon>Tracheophyta</taxon>
        <taxon>Spermatophyta</taxon>
        <taxon>Magnoliopsida</taxon>
        <taxon>eudicotyledons</taxon>
        <taxon>Gunneridae</taxon>
        <taxon>Pentapetalae</taxon>
        <taxon>rosids</taxon>
        <taxon>fabids</taxon>
        <taxon>Malpighiales</taxon>
        <taxon>Linaceae</taxon>
        <taxon>Linum</taxon>
    </lineage>
</organism>
<evidence type="ECO:0000256" key="1">
    <source>
        <dbReference type="ARBA" id="ARBA00004123"/>
    </source>
</evidence>
<dbReference type="InterPro" id="IPR033316">
    <property type="entry name" value="RBBP8-like"/>
</dbReference>
<dbReference type="Proteomes" id="UP001154282">
    <property type="component" value="Unassembled WGS sequence"/>
</dbReference>
<comment type="caution">
    <text evidence="7">The sequence shown here is derived from an EMBL/GenBank/DDBJ whole genome shotgun (WGS) entry which is preliminary data.</text>
</comment>
<dbReference type="PANTHER" id="PTHR15107:SF0">
    <property type="entry name" value="DNA ENDONUCLEASE ACTIVATOR CTP1 C-TERMINAL DOMAIN-CONTAINING PROTEIN"/>
    <property type="match status" value="1"/>
</dbReference>
<name>A0AAV0RCK1_9ROSI</name>
<evidence type="ECO:0000313" key="7">
    <source>
        <dbReference type="EMBL" id="CAI0555400.1"/>
    </source>
</evidence>